<dbReference type="EMBL" id="BARJ01000010">
    <property type="protein sequence ID" value="GEM17612.1"/>
    <property type="molecule type" value="Genomic_DNA"/>
</dbReference>
<organism evidence="1 2">
    <name type="scientific">Gluconobacter oxydans NBRC 3293</name>
    <dbReference type="NCBI Taxonomy" id="1315969"/>
    <lineage>
        <taxon>Bacteria</taxon>
        <taxon>Pseudomonadati</taxon>
        <taxon>Pseudomonadota</taxon>
        <taxon>Alphaproteobacteria</taxon>
        <taxon>Acetobacterales</taxon>
        <taxon>Acetobacteraceae</taxon>
        <taxon>Gluconobacter</taxon>
    </lineage>
</organism>
<protein>
    <submittedName>
        <fullName evidence="1">Uncharacterized protein</fullName>
    </submittedName>
</protein>
<evidence type="ECO:0000313" key="2">
    <source>
        <dbReference type="Proteomes" id="UP000484858"/>
    </source>
</evidence>
<comment type="caution">
    <text evidence="1">The sequence shown here is derived from an EMBL/GenBank/DDBJ whole genome shotgun (WGS) entry which is preliminary data.</text>
</comment>
<accession>A0A829X3P7</accession>
<sequence>MGSSVLWARLFKRDMSWIVARVGVHEISRSCDRHHTVEKVPWENSWDNSLIGAVFCDRHYI</sequence>
<dbReference type="AlphaFoldDB" id="A0A829X3P7"/>
<reference evidence="1 2" key="1">
    <citation type="submission" date="2013-04" db="EMBL/GenBank/DDBJ databases">
        <title>Gluconobacter oxydans NBRC 3293 whole genome sequence.</title>
        <authorList>
            <person name="Matsutani M."/>
            <person name="Yakushi T."/>
            <person name="Matsushita K."/>
        </authorList>
    </citation>
    <scope>NUCLEOTIDE SEQUENCE [LARGE SCALE GENOMIC DNA]</scope>
    <source>
        <strain evidence="1 2">NBRC 3293</strain>
    </source>
</reference>
<dbReference type="Proteomes" id="UP000484858">
    <property type="component" value="Unassembled WGS sequence"/>
</dbReference>
<proteinExistence type="predicted"/>
<gene>
    <name evidence="1" type="ORF">NBRC3293_2109</name>
</gene>
<name>A0A829X3P7_GLUOY</name>
<evidence type="ECO:0000313" key="1">
    <source>
        <dbReference type="EMBL" id="GEM17612.1"/>
    </source>
</evidence>